<proteinExistence type="predicted"/>
<comment type="caution">
    <text evidence="2">The sequence shown here is derived from an EMBL/GenBank/DDBJ whole genome shotgun (WGS) entry which is preliminary data.</text>
</comment>
<protein>
    <submittedName>
        <fullName evidence="2">Uncharacterized protein</fullName>
    </submittedName>
</protein>
<keyword evidence="1" id="KW-0175">Coiled coil</keyword>
<evidence type="ECO:0000256" key="1">
    <source>
        <dbReference type="SAM" id="Coils"/>
    </source>
</evidence>
<evidence type="ECO:0000313" key="2">
    <source>
        <dbReference type="EMBL" id="OHA42245.1"/>
    </source>
</evidence>
<name>A0A1G2P1N0_9BACT</name>
<reference evidence="2 3" key="1">
    <citation type="journal article" date="2016" name="Nat. Commun.">
        <title>Thousands of microbial genomes shed light on interconnected biogeochemical processes in an aquifer system.</title>
        <authorList>
            <person name="Anantharaman K."/>
            <person name="Brown C.T."/>
            <person name="Hug L.A."/>
            <person name="Sharon I."/>
            <person name="Castelle C.J."/>
            <person name="Probst A.J."/>
            <person name="Thomas B.C."/>
            <person name="Singh A."/>
            <person name="Wilkins M.J."/>
            <person name="Karaoz U."/>
            <person name="Brodie E.L."/>
            <person name="Williams K.H."/>
            <person name="Hubbard S.S."/>
            <person name="Banfield J.F."/>
        </authorList>
    </citation>
    <scope>NUCLEOTIDE SEQUENCE [LARGE SCALE GENOMIC DNA]</scope>
</reference>
<evidence type="ECO:0000313" key="3">
    <source>
        <dbReference type="Proteomes" id="UP000177269"/>
    </source>
</evidence>
<gene>
    <name evidence="2" type="ORF">A3G52_03605</name>
</gene>
<dbReference type="Proteomes" id="UP000177269">
    <property type="component" value="Unassembled WGS sequence"/>
</dbReference>
<dbReference type="AlphaFoldDB" id="A0A1G2P1N0"/>
<accession>A0A1G2P1N0</accession>
<sequence>MFKKFLMKKMMERQLKDAPKHEKEKIMQIIDKDPDLMIRIAKEVQEKIKQGKDQMAASMEVMKEHEEELKKIMMNQ</sequence>
<organism evidence="2 3">
    <name type="scientific">Candidatus Taylorbacteria bacterium RIFCSPLOWO2_12_FULL_43_20</name>
    <dbReference type="NCBI Taxonomy" id="1802332"/>
    <lineage>
        <taxon>Bacteria</taxon>
        <taxon>Candidatus Tayloriibacteriota</taxon>
    </lineage>
</organism>
<feature type="coiled-coil region" evidence="1">
    <location>
        <begin position="48"/>
        <end position="75"/>
    </location>
</feature>
<dbReference type="EMBL" id="MHSK01000016">
    <property type="protein sequence ID" value="OHA42245.1"/>
    <property type="molecule type" value="Genomic_DNA"/>
</dbReference>